<keyword evidence="2" id="KW-1185">Reference proteome</keyword>
<gene>
    <name evidence="1" type="ORF">HK100_008938</name>
</gene>
<dbReference type="Proteomes" id="UP001211907">
    <property type="component" value="Unassembled WGS sequence"/>
</dbReference>
<dbReference type="AlphaFoldDB" id="A0AAD5SP27"/>
<protein>
    <submittedName>
        <fullName evidence="1">Uncharacterized protein</fullName>
    </submittedName>
</protein>
<reference evidence="1" key="1">
    <citation type="submission" date="2020-05" db="EMBL/GenBank/DDBJ databases">
        <title>Phylogenomic resolution of chytrid fungi.</title>
        <authorList>
            <person name="Stajich J.E."/>
            <person name="Amses K."/>
            <person name="Simmons R."/>
            <person name="Seto K."/>
            <person name="Myers J."/>
            <person name="Bonds A."/>
            <person name="Quandt C.A."/>
            <person name="Barry K."/>
            <person name="Liu P."/>
            <person name="Grigoriev I."/>
            <person name="Longcore J.E."/>
            <person name="James T.Y."/>
        </authorList>
    </citation>
    <scope>NUCLEOTIDE SEQUENCE</scope>
    <source>
        <strain evidence="1">JEL0513</strain>
    </source>
</reference>
<sequence>MDLDSFKLLVKQLKNDDVRNRPINKGPVTPQGEPFGLVELGNMEITLVHGKMGLVKALGVKSKLFVDGRVLNLTEKKIAIASLNGLVILSVRGIQYVAVVWDPTDPTLVSRITDYIQTNRNKATL</sequence>
<name>A0AAD5SP27_9FUNG</name>
<proteinExistence type="predicted"/>
<comment type="caution">
    <text evidence="1">The sequence shown here is derived from an EMBL/GenBank/DDBJ whole genome shotgun (WGS) entry which is preliminary data.</text>
</comment>
<feature type="non-terminal residue" evidence="1">
    <location>
        <position position="125"/>
    </location>
</feature>
<dbReference type="EMBL" id="JADGJH010004462">
    <property type="protein sequence ID" value="KAJ3085750.1"/>
    <property type="molecule type" value="Genomic_DNA"/>
</dbReference>
<evidence type="ECO:0000313" key="1">
    <source>
        <dbReference type="EMBL" id="KAJ3085750.1"/>
    </source>
</evidence>
<accession>A0AAD5SP27</accession>
<organism evidence="1 2">
    <name type="scientific">Physocladia obscura</name>
    <dbReference type="NCBI Taxonomy" id="109957"/>
    <lineage>
        <taxon>Eukaryota</taxon>
        <taxon>Fungi</taxon>
        <taxon>Fungi incertae sedis</taxon>
        <taxon>Chytridiomycota</taxon>
        <taxon>Chytridiomycota incertae sedis</taxon>
        <taxon>Chytridiomycetes</taxon>
        <taxon>Chytridiales</taxon>
        <taxon>Chytriomycetaceae</taxon>
        <taxon>Physocladia</taxon>
    </lineage>
</organism>
<evidence type="ECO:0000313" key="2">
    <source>
        <dbReference type="Proteomes" id="UP001211907"/>
    </source>
</evidence>